<keyword evidence="2" id="KW-0812">Transmembrane</keyword>
<sequence>MSIMRKIGLSGALAATALAAATPAMAQDYRRGGDNTAAVAIGAGVVGLALGAILASSNDRHRDYADYGYDTRYGHAWNSGWEFRDGWYWDRDGRRHSRDEYARYHRNDGRGQNWGGHDGRGGDHGDYRRGYDRDRDDFRRGY</sequence>
<keyword evidence="5" id="KW-1185">Reference proteome</keyword>
<evidence type="ECO:0000256" key="3">
    <source>
        <dbReference type="SAM" id="SignalP"/>
    </source>
</evidence>
<feature type="compositionally biased region" description="Basic and acidic residues" evidence="1">
    <location>
        <begin position="117"/>
        <end position="128"/>
    </location>
</feature>
<feature type="signal peptide" evidence="3">
    <location>
        <begin position="1"/>
        <end position="26"/>
    </location>
</feature>
<name>A0ABV6SER9_9SPHN</name>
<comment type="caution">
    <text evidence="4">The sequence shown here is derived from an EMBL/GenBank/DDBJ whole genome shotgun (WGS) entry which is preliminary data.</text>
</comment>
<keyword evidence="3" id="KW-0732">Signal</keyword>
<feature type="region of interest" description="Disordered" evidence="1">
    <location>
        <begin position="104"/>
        <end position="128"/>
    </location>
</feature>
<proteinExistence type="predicted"/>
<keyword evidence="2" id="KW-0472">Membrane</keyword>
<protein>
    <submittedName>
        <fullName evidence="4">Uncharacterized protein</fullName>
    </submittedName>
</protein>
<accession>A0ABV6SER9</accession>
<evidence type="ECO:0000256" key="2">
    <source>
        <dbReference type="SAM" id="Phobius"/>
    </source>
</evidence>
<dbReference type="RefSeq" id="WP_267224241.1">
    <property type="nucleotide sequence ID" value="NZ_JAPCWC010000033.1"/>
</dbReference>
<feature type="chain" id="PRO_5045140629" evidence="3">
    <location>
        <begin position="27"/>
        <end position="142"/>
    </location>
</feature>
<evidence type="ECO:0000256" key="1">
    <source>
        <dbReference type="SAM" id="MobiDB-lite"/>
    </source>
</evidence>
<evidence type="ECO:0000313" key="5">
    <source>
        <dbReference type="Proteomes" id="UP001589858"/>
    </source>
</evidence>
<evidence type="ECO:0000313" key="4">
    <source>
        <dbReference type="EMBL" id="MFC0687466.1"/>
    </source>
</evidence>
<gene>
    <name evidence="4" type="ORF">ACFFF8_23020</name>
</gene>
<dbReference type="Proteomes" id="UP001589858">
    <property type="component" value="Unassembled WGS sequence"/>
</dbReference>
<feature type="transmembrane region" description="Helical" evidence="2">
    <location>
        <begin position="36"/>
        <end position="55"/>
    </location>
</feature>
<organism evidence="4 5">
    <name type="scientific">Novosphingobium clariflavum</name>
    <dbReference type="NCBI Taxonomy" id="2029884"/>
    <lineage>
        <taxon>Bacteria</taxon>
        <taxon>Pseudomonadati</taxon>
        <taxon>Pseudomonadota</taxon>
        <taxon>Alphaproteobacteria</taxon>
        <taxon>Sphingomonadales</taxon>
        <taxon>Sphingomonadaceae</taxon>
        <taxon>Novosphingobium</taxon>
    </lineage>
</organism>
<reference evidence="4 5" key="1">
    <citation type="submission" date="2024-09" db="EMBL/GenBank/DDBJ databases">
        <authorList>
            <person name="Sun Q."/>
            <person name="Mori K."/>
        </authorList>
    </citation>
    <scope>NUCLEOTIDE SEQUENCE [LARGE SCALE GENOMIC DNA]</scope>
    <source>
        <strain evidence="4 5">CICC 11035S</strain>
    </source>
</reference>
<keyword evidence="2" id="KW-1133">Transmembrane helix</keyword>
<dbReference type="EMBL" id="JBHLTM010000086">
    <property type="protein sequence ID" value="MFC0687466.1"/>
    <property type="molecule type" value="Genomic_DNA"/>
</dbReference>